<evidence type="ECO:0000256" key="1">
    <source>
        <dbReference type="SAM" id="Coils"/>
    </source>
</evidence>
<proteinExistence type="predicted"/>
<dbReference type="STRING" id="333673.A0A3M0K8G9"/>
<accession>A0A3M0K8G9</accession>
<comment type="caution">
    <text evidence="3">The sequence shown here is derived from an EMBL/GenBank/DDBJ whole genome shotgun (WGS) entry which is preliminary data.</text>
</comment>
<keyword evidence="1" id="KW-0175">Coiled coil</keyword>
<feature type="compositionally biased region" description="Basic and acidic residues" evidence="2">
    <location>
        <begin position="190"/>
        <end position="204"/>
    </location>
</feature>
<evidence type="ECO:0000313" key="4">
    <source>
        <dbReference type="Proteomes" id="UP000269221"/>
    </source>
</evidence>
<evidence type="ECO:0000313" key="3">
    <source>
        <dbReference type="EMBL" id="RMC09405.1"/>
    </source>
</evidence>
<sequence length="397" mass="45670">MVTGIIPYIIYHVLYTIYQDSELFRHPVYVSRETGTETHGQDNQENCEPRGLPEAKETTPELTSSIQQLQQETEAWQPKGQRQALVLEPQHGEPRACQDTQQEDLDPAQMLATIQALQLDLDFCRDTNHKQLVQLLEQERAVEQEHQDLVILMQQFQALMGKVSDTPLHLKDQAVQTEVTSYFAGPSDVDTSHDIPQDSKEQKQSRGLQHSPAQLQEQLGATQAQEQQCVHQLSRAKEAIQGLHQKVAELQQQLSWQVQDVENLQAELAQARQESSKQADKIAAYRIHRQQLHRELRKMESFKEQSKQETYSLQERLQELSSLVQHWQQLHLESERALALREEELVVCKVELAFLKEELSKVTDHVQDTNRHSRHTRQDAGEESIPNVQNTSTSPQV</sequence>
<dbReference type="OrthoDB" id="9215760at2759"/>
<feature type="region of interest" description="Disordered" evidence="2">
    <location>
        <begin position="34"/>
        <end position="58"/>
    </location>
</feature>
<protein>
    <submittedName>
        <fullName evidence="3">Uncharacterized protein</fullName>
    </submittedName>
</protein>
<feature type="compositionally biased region" description="Basic and acidic residues" evidence="2">
    <location>
        <begin position="363"/>
        <end position="380"/>
    </location>
</feature>
<dbReference type="PANTHER" id="PTHR18881">
    <property type="entry name" value="POLYAMINE-MODULATED FACTOR 1-BINDING PROTEIN 1-RELATED"/>
    <property type="match status" value="1"/>
</dbReference>
<feature type="region of interest" description="Disordered" evidence="2">
    <location>
        <begin position="363"/>
        <end position="397"/>
    </location>
</feature>
<gene>
    <name evidence="3" type="ORF">DUI87_14413</name>
</gene>
<feature type="region of interest" description="Disordered" evidence="2">
    <location>
        <begin position="184"/>
        <end position="212"/>
    </location>
</feature>
<feature type="coiled-coil region" evidence="1">
    <location>
        <begin position="233"/>
        <end position="309"/>
    </location>
</feature>
<dbReference type="GO" id="GO:0007283">
    <property type="term" value="P:spermatogenesis"/>
    <property type="evidence" value="ECO:0007669"/>
    <property type="project" value="TreeGrafter"/>
</dbReference>
<keyword evidence="4" id="KW-1185">Reference proteome</keyword>
<feature type="compositionally biased region" description="Polar residues" evidence="2">
    <location>
        <begin position="386"/>
        <end position="397"/>
    </location>
</feature>
<dbReference type="AlphaFoldDB" id="A0A3M0K8G9"/>
<dbReference type="PANTHER" id="PTHR18881:SF2">
    <property type="entry name" value="POLYAMINE-MODULATED FACTOR 1-BINDING PROTEIN 1"/>
    <property type="match status" value="1"/>
</dbReference>
<reference evidence="3 4" key="1">
    <citation type="submission" date="2018-07" db="EMBL/GenBank/DDBJ databases">
        <title>A high quality draft genome assembly of the barn swallow (H. rustica rustica).</title>
        <authorList>
            <person name="Formenti G."/>
            <person name="Chiara M."/>
            <person name="Poveda L."/>
            <person name="Francoijs K.-J."/>
            <person name="Bonisoli-Alquati A."/>
            <person name="Canova L."/>
            <person name="Gianfranceschi L."/>
            <person name="Horner D.S."/>
            <person name="Saino N."/>
        </authorList>
    </citation>
    <scope>NUCLEOTIDE SEQUENCE [LARGE SCALE GENOMIC DNA]</scope>
    <source>
        <strain evidence="3">Chelidonia</strain>
        <tissue evidence="3">Blood</tissue>
    </source>
</reference>
<evidence type="ECO:0000256" key="2">
    <source>
        <dbReference type="SAM" id="MobiDB-lite"/>
    </source>
</evidence>
<dbReference type="InterPro" id="IPR037391">
    <property type="entry name" value="PMF1-bd"/>
</dbReference>
<dbReference type="Proteomes" id="UP000269221">
    <property type="component" value="Unassembled WGS sequence"/>
</dbReference>
<dbReference type="EMBL" id="QRBI01000116">
    <property type="protein sequence ID" value="RMC09405.1"/>
    <property type="molecule type" value="Genomic_DNA"/>
</dbReference>
<name>A0A3M0K8G9_HIRRU</name>
<organism evidence="3 4">
    <name type="scientific">Hirundo rustica rustica</name>
    <dbReference type="NCBI Taxonomy" id="333673"/>
    <lineage>
        <taxon>Eukaryota</taxon>
        <taxon>Metazoa</taxon>
        <taxon>Chordata</taxon>
        <taxon>Craniata</taxon>
        <taxon>Vertebrata</taxon>
        <taxon>Euteleostomi</taxon>
        <taxon>Archelosauria</taxon>
        <taxon>Archosauria</taxon>
        <taxon>Dinosauria</taxon>
        <taxon>Saurischia</taxon>
        <taxon>Theropoda</taxon>
        <taxon>Coelurosauria</taxon>
        <taxon>Aves</taxon>
        <taxon>Neognathae</taxon>
        <taxon>Neoaves</taxon>
        <taxon>Telluraves</taxon>
        <taxon>Australaves</taxon>
        <taxon>Passeriformes</taxon>
        <taxon>Sylvioidea</taxon>
        <taxon>Hirundinidae</taxon>
        <taxon>Hirundo</taxon>
    </lineage>
</organism>